<dbReference type="GO" id="GO:0098574">
    <property type="term" value="C:cytoplasmic side of lysosomal membrane"/>
    <property type="evidence" value="ECO:0007669"/>
    <property type="project" value="TreeGrafter"/>
</dbReference>
<evidence type="ECO:0000256" key="9">
    <source>
        <dbReference type="SAM" id="Phobius"/>
    </source>
</evidence>
<evidence type="ECO:0000256" key="4">
    <source>
        <dbReference type="ARBA" id="ARBA00005975"/>
    </source>
</evidence>
<dbReference type="GO" id="GO:0008270">
    <property type="term" value="F:zinc ion binding"/>
    <property type="evidence" value="ECO:0007669"/>
    <property type="project" value="TreeGrafter"/>
</dbReference>
<reference evidence="11" key="2">
    <citation type="submission" date="2025-08" db="UniProtKB">
        <authorList>
            <consortium name="Ensembl"/>
        </authorList>
    </citation>
    <scope>IDENTIFICATION</scope>
</reference>
<keyword evidence="6" id="KW-0862">Zinc</keyword>
<organism evidence="11 12">
    <name type="scientific">Salarias fasciatus</name>
    <name type="common">Jewelled blenny</name>
    <name type="synonym">Blennius fasciatus</name>
    <dbReference type="NCBI Taxonomy" id="181472"/>
    <lineage>
        <taxon>Eukaryota</taxon>
        <taxon>Metazoa</taxon>
        <taxon>Chordata</taxon>
        <taxon>Craniata</taxon>
        <taxon>Vertebrata</taxon>
        <taxon>Euteleostomi</taxon>
        <taxon>Actinopterygii</taxon>
        <taxon>Neopterygii</taxon>
        <taxon>Teleostei</taxon>
        <taxon>Neoteleostei</taxon>
        <taxon>Acanthomorphata</taxon>
        <taxon>Ovalentaria</taxon>
        <taxon>Blenniimorphae</taxon>
        <taxon>Blenniiformes</taxon>
        <taxon>Blennioidei</taxon>
        <taxon>Blenniidae</taxon>
        <taxon>Salariinae</taxon>
        <taxon>Salarias</taxon>
    </lineage>
</organism>
<name>A0A672GAK7_SALFA</name>
<gene>
    <name evidence="11" type="primary">LOC115390148</name>
</gene>
<evidence type="ECO:0000256" key="1">
    <source>
        <dbReference type="ARBA" id="ARBA00004125"/>
    </source>
</evidence>
<proteinExistence type="inferred from homology"/>
<keyword evidence="9" id="KW-0812">Transmembrane</keyword>
<dbReference type="GO" id="GO:0098560">
    <property type="term" value="C:cytoplasmic side of late endosome membrane"/>
    <property type="evidence" value="ECO:0007669"/>
    <property type="project" value="TreeGrafter"/>
</dbReference>
<dbReference type="PANTHER" id="PTHR23292">
    <property type="entry name" value="LIPOPOLYSACCHARIDE-INDUCED TUMOR NECROSIS FACTOR-ALPHA FACTOR"/>
    <property type="match status" value="1"/>
</dbReference>
<comment type="subcellular location">
    <subcellularLocation>
        <location evidence="1">Endosome membrane</location>
        <topology evidence="1">Peripheral membrane protein</topology>
        <orientation evidence="1">Cytoplasmic side</orientation>
    </subcellularLocation>
    <subcellularLocation>
        <location evidence="2">Late endosome membrane</location>
    </subcellularLocation>
    <subcellularLocation>
        <location evidence="3">Lysosome membrane</location>
        <topology evidence="3">Peripheral membrane protein</topology>
        <orientation evidence="3">Cytoplasmic side</orientation>
    </subcellularLocation>
</comment>
<dbReference type="InterPro" id="IPR037519">
    <property type="entry name" value="LITAF_fam"/>
</dbReference>
<comment type="similarity">
    <text evidence="4">Belongs to the CDIP1/LITAF family.</text>
</comment>
<keyword evidence="7 9" id="KW-0472">Membrane</keyword>
<evidence type="ECO:0000256" key="7">
    <source>
        <dbReference type="ARBA" id="ARBA00023136"/>
    </source>
</evidence>
<evidence type="ECO:0000256" key="8">
    <source>
        <dbReference type="SAM" id="MobiDB-lite"/>
    </source>
</evidence>
<dbReference type="OMA" id="YCGNYIV"/>
<accession>A0A672GAK7</accession>
<keyword evidence="9" id="KW-1133">Transmembrane helix</keyword>
<keyword evidence="5" id="KW-0479">Metal-binding</keyword>
<dbReference type="PROSITE" id="PS51837">
    <property type="entry name" value="LITAF"/>
    <property type="match status" value="1"/>
</dbReference>
<dbReference type="PANTHER" id="PTHR23292:SF47">
    <property type="entry name" value="LITAF DOMAIN-CONTAINING PROTEIN"/>
    <property type="match status" value="1"/>
</dbReference>
<reference evidence="11" key="3">
    <citation type="submission" date="2025-09" db="UniProtKB">
        <authorList>
            <consortium name="Ensembl"/>
        </authorList>
    </citation>
    <scope>IDENTIFICATION</scope>
</reference>
<evidence type="ECO:0000256" key="5">
    <source>
        <dbReference type="ARBA" id="ARBA00022723"/>
    </source>
</evidence>
<dbReference type="Ensembl" id="ENSSFAT00005016528.1">
    <property type="protein sequence ID" value="ENSSFAP00005015886.1"/>
    <property type="gene ID" value="ENSSFAG00005008462.1"/>
</dbReference>
<evidence type="ECO:0000313" key="12">
    <source>
        <dbReference type="Proteomes" id="UP000472267"/>
    </source>
</evidence>
<dbReference type="AlphaFoldDB" id="A0A672GAK7"/>
<evidence type="ECO:0000256" key="6">
    <source>
        <dbReference type="ARBA" id="ARBA00022833"/>
    </source>
</evidence>
<dbReference type="Pfam" id="PF10601">
    <property type="entry name" value="zf-LITAF-like"/>
    <property type="match status" value="1"/>
</dbReference>
<reference evidence="11" key="1">
    <citation type="submission" date="2019-06" db="EMBL/GenBank/DDBJ databases">
        <authorList>
            <consortium name="Wellcome Sanger Institute Data Sharing"/>
        </authorList>
    </citation>
    <scope>NUCLEOTIDE SEQUENCE [LARGE SCALE GENOMIC DNA]</scope>
</reference>
<evidence type="ECO:0000313" key="11">
    <source>
        <dbReference type="Ensembl" id="ENSSFAP00005015886.1"/>
    </source>
</evidence>
<feature type="compositionally biased region" description="Polar residues" evidence="8">
    <location>
        <begin position="1"/>
        <end position="17"/>
    </location>
</feature>
<dbReference type="GO" id="GO:0005634">
    <property type="term" value="C:nucleus"/>
    <property type="evidence" value="ECO:0007669"/>
    <property type="project" value="TreeGrafter"/>
</dbReference>
<dbReference type="InterPro" id="IPR006629">
    <property type="entry name" value="LITAF"/>
</dbReference>
<evidence type="ECO:0000256" key="3">
    <source>
        <dbReference type="ARBA" id="ARBA00004630"/>
    </source>
</evidence>
<sequence length="115" mass="12193">MANAQVPSGESPHSQTKCCPVSTAPDQIHPPLVCVAVVGPLGDDPVQITCPKCRQAVLTQVDYTSGLLTYLSCGGLLLCGCVFGCCLIPFCVDRLRDARHSCPSCRAVLGTYKRL</sequence>
<feature type="transmembrane region" description="Helical" evidence="9">
    <location>
        <begin position="67"/>
        <end position="92"/>
    </location>
</feature>
<protein>
    <submittedName>
        <fullName evidence="11">Lipopolysaccharide-induced TNF factor</fullName>
    </submittedName>
</protein>
<dbReference type="InParanoid" id="A0A672GAK7"/>
<feature type="region of interest" description="Disordered" evidence="8">
    <location>
        <begin position="1"/>
        <end position="20"/>
    </location>
</feature>
<evidence type="ECO:0000256" key="2">
    <source>
        <dbReference type="ARBA" id="ARBA00004414"/>
    </source>
</evidence>
<keyword evidence="12" id="KW-1185">Reference proteome</keyword>
<feature type="domain" description="LITAF" evidence="10">
    <location>
        <begin position="30"/>
        <end position="114"/>
    </location>
</feature>
<dbReference type="SMART" id="SM00714">
    <property type="entry name" value="LITAF"/>
    <property type="match status" value="1"/>
</dbReference>
<evidence type="ECO:0000259" key="10">
    <source>
        <dbReference type="PROSITE" id="PS51837"/>
    </source>
</evidence>
<dbReference type="FunCoup" id="A0A672GAK7">
    <property type="interactions" value="147"/>
</dbReference>
<dbReference type="Proteomes" id="UP000472267">
    <property type="component" value="Chromosome 6"/>
</dbReference>